<dbReference type="Proteomes" id="UP000192520">
    <property type="component" value="Unassembled WGS sequence"/>
</dbReference>
<reference evidence="3" key="1">
    <citation type="submission" date="2017-03" db="EMBL/GenBank/DDBJ databases">
        <title>Novel pathways for hydrocarbon cycling and metabolic interdependencies in hydrothermal sediment communities.</title>
        <authorList>
            <person name="Dombrowski N."/>
            <person name="Seitz K."/>
            <person name="Teske A."/>
            <person name="Baker B."/>
        </authorList>
    </citation>
    <scope>NUCLEOTIDE SEQUENCE [LARGE SCALE GENOMIC DNA]</scope>
</reference>
<evidence type="ECO:0000256" key="1">
    <source>
        <dbReference type="SAM" id="MobiDB-lite"/>
    </source>
</evidence>
<evidence type="ECO:0000313" key="2">
    <source>
        <dbReference type="EMBL" id="OQX50990.1"/>
    </source>
</evidence>
<evidence type="ECO:0000313" key="3">
    <source>
        <dbReference type="Proteomes" id="UP000192520"/>
    </source>
</evidence>
<sequence>MENDIHKSVSAGVRKCIICGKPVPVLSGAEDTRGENMFCPECAARFVKDISGVYDAPDGKITDVHHKALPPEIGQRMTSWDPKKQKGQKAD</sequence>
<dbReference type="EMBL" id="MZGJ01000011">
    <property type="protein sequence ID" value="OQX50990.1"/>
    <property type="molecule type" value="Genomic_DNA"/>
</dbReference>
<organism evidence="2 3">
    <name type="scientific">candidate division CPR3 bacterium 4484_211</name>
    <dbReference type="NCBI Taxonomy" id="1968527"/>
    <lineage>
        <taxon>Bacteria</taxon>
        <taxon>Bacteria division CPR3</taxon>
    </lineage>
</organism>
<comment type="caution">
    <text evidence="2">The sequence shown here is derived from an EMBL/GenBank/DDBJ whole genome shotgun (WGS) entry which is preliminary data.</text>
</comment>
<feature type="compositionally biased region" description="Basic and acidic residues" evidence="1">
    <location>
        <begin position="81"/>
        <end position="91"/>
    </location>
</feature>
<accession>A0A1W9NYA3</accession>
<proteinExistence type="predicted"/>
<name>A0A1W9NYA3_UNCC3</name>
<protein>
    <submittedName>
        <fullName evidence="2">Uncharacterized protein</fullName>
    </submittedName>
</protein>
<dbReference type="AlphaFoldDB" id="A0A1W9NYA3"/>
<feature type="region of interest" description="Disordered" evidence="1">
    <location>
        <begin position="68"/>
        <end position="91"/>
    </location>
</feature>
<gene>
    <name evidence="2" type="ORF">B5M47_02405</name>
</gene>